<keyword evidence="3" id="KW-0966">Cell projection</keyword>
<dbReference type="Gene3D" id="1.10.8.710">
    <property type="match status" value="1"/>
</dbReference>
<dbReference type="GO" id="GO:0045505">
    <property type="term" value="F:dynein intermediate chain binding"/>
    <property type="evidence" value="ECO:0007669"/>
    <property type="project" value="InterPro"/>
</dbReference>
<evidence type="ECO:0000313" key="4">
    <source>
        <dbReference type="Proteomes" id="UP000236333"/>
    </source>
</evidence>
<dbReference type="GO" id="GO:0007018">
    <property type="term" value="P:microtubule-based movement"/>
    <property type="evidence" value="ECO:0007669"/>
    <property type="project" value="InterPro"/>
</dbReference>
<dbReference type="InterPro" id="IPR026983">
    <property type="entry name" value="DHC"/>
</dbReference>
<sequence>MPLAAADTVFIFSYVKSGLAMTQNRNHISTRLPPLPPLSSGPATATTGGAGAAGLEPGPVPPEASSTGIVPTPFSGVASASKRRAKARTQERRSVGTSSLRSGGRLCSSTGSMYLSTSLEMVSMTEASAAIKETKKRFLFLGQEIRLNPSCGIFVTMNPGYAGRSELPDNLKAMLRPVSMMVPDFTLIAEIMMFSEGFSSAKVLAKKMIAIMELSQQQLSKQDHYDYGL</sequence>
<dbReference type="PANTHER" id="PTHR45703">
    <property type="entry name" value="DYNEIN HEAVY CHAIN"/>
    <property type="match status" value="1"/>
</dbReference>
<name>A0A2J7ZIG3_9CHLO</name>
<dbReference type="OrthoDB" id="64868at2759"/>
<dbReference type="GO" id="GO:0005524">
    <property type="term" value="F:ATP binding"/>
    <property type="evidence" value="ECO:0007669"/>
    <property type="project" value="InterPro"/>
</dbReference>
<keyword evidence="4" id="KW-1185">Reference proteome</keyword>
<dbReference type="GO" id="GO:0030286">
    <property type="term" value="C:dynein complex"/>
    <property type="evidence" value="ECO:0007669"/>
    <property type="project" value="InterPro"/>
</dbReference>
<dbReference type="Gene3D" id="3.40.50.300">
    <property type="entry name" value="P-loop containing nucleotide triphosphate hydrolases"/>
    <property type="match status" value="1"/>
</dbReference>
<gene>
    <name evidence="3" type="ORF">TSOC_014149</name>
</gene>
<feature type="region of interest" description="Disordered" evidence="1">
    <location>
        <begin position="28"/>
        <end position="104"/>
    </location>
</feature>
<keyword evidence="3" id="KW-0969">Cilium</keyword>
<dbReference type="InterPro" id="IPR035699">
    <property type="entry name" value="AAA_6"/>
</dbReference>
<dbReference type="Proteomes" id="UP000236333">
    <property type="component" value="Unassembled WGS sequence"/>
</dbReference>
<proteinExistence type="predicted"/>
<feature type="non-terminal residue" evidence="3">
    <location>
        <position position="229"/>
    </location>
</feature>
<comment type="caution">
    <text evidence="3">The sequence shown here is derived from an EMBL/GenBank/DDBJ whole genome shotgun (WGS) entry which is preliminary data.</text>
</comment>
<evidence type="ECO:0000313" key="3">
    <source>
        <dbReference type="EMBL" id="PNH00048.1"/>
    </source>
</evidence>
<feature type="compositionally biased region" description="Low complexity" evidence="1">
    <location>
        <begin position="95"/>
        <end position="104"/>
    </location>
</feature>
<dbReference type="EMBL" id="PGGS01001762">
    <property type="protein sequence ID" value="PNH00048.1"/>
    <property type="molecule type" value="Genomic_DNA"/>
</dbReference>
<dbReference type="InterPro" id="IPR043157">
    <property type="entry name" value="Dynein_AAA1S"/>
</dbReference>
<organism evidence="3 4">
    <name type="scientific">Tetrabaena socialis</name>
    <dbReference type="NCBI Taxonomy" id="47790"/>
    <lineage>
        <taxon>Eukaryota</taxon>
        <taxon>Viridiplantae</taxon>
        <taxon>Chlorophyta</taxon>
        <taxon>core chlorophytes</taxon>
        <taxon>Chlorophyceae</taxon>
        <taxon>CS clade</taxon>
        <taxon>Chlamydomonadales</taxon>
        <taxon>Tetrabaenaceae</taxon>
        <taxon>Tetrabaena</taxon>
    </lineage>
</organism>
<reference evidence="3 4" key="1">
    <citation type="journal article" date="2017" name="Mol. Biol. Evol.">
        <title>The 4-celled Tetrabaena socialis nuclear genome reveals the essential components for genetic control of cell number at the origin of multicellularity in the volvocine lineage.</title>
        <authorList>
            <person name="Featherston J."/>
            <person name="Arakaki Y."/>
            <person name="Hanschen E.R."/>
            <person name="Ferris P.J."/>
            <person name="Michod R.E."/>
            <person name="Olson B.J.S.C."/>
            <person name="Nozaki H."/>
            <person name="Durand P.M."/>
        </authorList>
    </citation>
    <scope>NUCLEOTIDE SEQUENCE [LARGE SCALE GENOMIC DNA]</scope>
    <source>
        <strain evidence="3 4">NIES-571</strain>
    </source>
</reference>
<feature type="compositionally biased region" description="Low complexity" evidence="1">
    <location>
        <begin position="41"/>
        <end position="57"/>
    </location>
</feature>
<keyword evidence="3" id="KW-0282">Flagellum</keyword>
<dbReference type="AlphaFoldDB" id="A0A2J7ZIG3"/>
<evidence type="ECO:0000259" key="2">
    <source>
        <dbReference type="Pfam" id="PF12774"/>
    </source>
</evidence>
<feature type="domain" description="Dynein heavy chain hydrolytic ATP-binding dynein motor region" evidence="2">
    <location>
        <begin position="125"/>
        <end position="229"/>
    </location>
</feature>
<dbReference type="Pfam" id="PF12774">
    <property type="entry name" value="AAA_6"/>
    <property type="match status" value="1"/>
</dbReference>
<evidence type="ECO:0000256" key="1">
    <source>
        <dbReference type="SAM" id="MobiDB-lite"/>
    </source>
</evidence>
<dbReference type="GO" id="GO:0051959">
    <property type="term" value="F:dynein light intermediate chain binding"/>
    <property type="evidence" value="ECO:0007669"/>
    <property type="project" value="InterPro"/>
</dbReference>
<accession>A0A2J7ZIG3</accession>
<protein>
    <submittedName>
        <fullName evidence="3">Dynein-1-beta heavy chain, flagellar inner arm I1 complex</fullName>
    </submittedName>
</protein>
<dbReference type="InterPro" id="IPR027417">
    <property type="entry name" value="P-loop_NTPase"/>
</dbReference>
<dbReference type="PANTHER" id="PTHR45703:SF32">
    <property type="entry name" value="DYNEINS HEAVY CHAIN"/>
    <property type="match status" value="1"/>
</dbReference>